<dbReference type="AlphaFoldDB" id="A0A2K8U5Y9"/>
<dbReference type="Pfam" id="PF00072">
    <property type="entry name" value="Response_reg"/>
    <property type="match status" value="1"/>
</dbReference>
<evidence type="ECO:0000259" key="6">
    <source>
        <dbReference type="PROSITE" id="PS50043"/>
    </source>
</evidence>
<dbReference type="EMBL" id="CP020370">
    <property type="protein sequence ID" value="AUB80451.1"/>
    <property type="molecule type" value="Genomic_DNA"/>
</dbReference>
<proteinExistence type="predicted"/>
<evidence type="ECO:0000259" key="7">
    <source>
        <dbReference type="PROSITE" id="PS50110"/>
    </source>
</evidence>
<keyword evidence="2" id="KW-0805">Transcription regulation</keyword>
<dbReference type="GO" id="GO:0000160">
    <property type="term" value="P:phosphorelay signal transduction system"/>
    <property type="evidence" value="ECO:0007669"/>
    <property type="project" value="InterPro"/>
</dbReference>
<dbReference type="Pfam" id="PF00196">
    <property type="entry name" value="GerE"/>
    <property type="match status" value="1"/>
</dbReference>
<dbReference type="InterPro" id="IPR036388">
    <property type="entry name" value="WH-like_DNA-bd_sf"/>
</dbReference>
<dbReference type="SMART" id="SM00421">
    <property type="entry name" value="HTH_LUXR"/>
    <property type="match status" value="1"/>
</dbReference>
<evidence type="ECO:0000256" key="5">
    <source>
        <dbReference type="PROSITE-ProRule" id="PRU00169"/>
    </source>
</evidence>
<evidence type="ECO:0000313" key="8">
    <source>
        <dbReference type="EMBL" id="AUB80451.1"/>
    </source>
</evidence>
<dbReference type="InterPro" id="IPR011006">
    <property type="entry name" value="CheY-like_superfamily"/>
</dbReference>
<dbReference type="InterPro" id="IPR001789">
    <property type="entry name" value="Sig_transdc_resp-reg_receiver"/>
</dbReference>
<reference evidence="8 9" key="1">
    <citation type="submission" date="2017-03" db="EMBL/GenBank/DDBJ databases">
        <title>Complete genome sequence of Candidatus 'Thiodictyon syntrophicum' sp. nov. strain Cad16T, a photolithoautotroph purple sulfur bacterium isolated from an alpine meromictic lake.</title>
        <authorList>
            <person name="Luedin S.M."/>
            <person name="Pothier J.F."/>
            <person name="Danza F."/>
            <person name="Storelli N."/>
            <person name="Wittwer M."/>
            <person name="Tonolla M."/>
        </authorList>
    </citation>
    <scope>NUCLEOTIDE SEQUENCE [LARGE SCALE GENOMIC DNA]</scope>
    <source>
        <strain evidence="8 9">Cad16T</strain>
    </source>
</reference>
<dbReference type="OrthoDB" id="9796655at2"/>
<dbReference type="SUPFAM" id="SSF46894">
    <property type="entry name" value="C-terminal effector domain of the bipartite response regulators"/>
    <property type="match status" value="1"/>
</dbReference>
<dbReference type="GO" id="GO:0003677">
    <property type="term" value="F:DNA binding"/>
    <property type="evidence" value="ECO:0007669"/>
    <property type="project" value="UniProtKB-KW"/>
</dbReference>
<dbReference type="RefSeq" id="WP_100918250.1">
    <property type="nucleotide sequence ID" value="NZ_CP020370.1"/>
</dbReference>
<dbReference type="CDD" id="cd17535">
    <property type="entry name" value="REC_NarL-like"/>
    <property type="match status" value="1"/>
</dbReference>
<dbReference type="PROSITE" id="PS50110">
    <property type="entry name" value="RESPONSE_REGULATORY"/>
    <property type="match status" value="1"/>
</dbReference>
<dbReference type="GO" id="GO:0006355">
    <property type="term" value="P:regulation of DNA-templated transcription"/>
    <property type="evidence" value="ECO:0007669"/>
    <property type="project" value="InterPro"/>
</dbReference>
<keyword evidence="3" id="KW-0238">DNA-binding</keyword>
<dbReference type="PROSITE" id="PS50043">
    <property type="entry name" value="HTH_LUXR_2"/>
    <property type="match status" value="1"/>
</dbReference>
<dbReference type="InterPro" id="IPR058245">
    <property type="entry name" value="NreC/VraR/RcsB-like_REC"/>
</dbReference>
<dbReference type="InterPro" id="IPR039420">
    <property type="entry name" value="WalR-like"/>
</dbReference>
<evidence type="ECO:0000256" key="1">
    <source>
        <dbReference type="ARBA" id="ARBA00022553"/>
    </source>
</evidence>
<dbReference type="Gene3D" id="1.10.10.10">
    <property type="entry name" value="Winged helix-like DNA-binding domain superfamily/Winged helix DNA-binding domain"/>
    <property type="match status" value="1"/>
</dbReference>
<evidence type="ECO:0000256" key="3">
    <source>
        <dbReference type="ARBA" id="ARBA00023125"/>
    </source>
</evidence>
<dbReference type="PANTHER" id="PTHR43214">
    <property type="entry name" value="TWO-COMPONENT RESPONSE REGULATOR"/>
    <property type="match status" value="1"/>
</dbReference>
<dbReference type="SMART" id="SM00448">
    <property type="entry name" value="REC"/>
    <property type="match status" value="1"/>
</dbReference>
<dbReference type="Proteomes" id="UP000232638">
    <property type="component" value="Chromosome"/>
</dbReference>
<dbReference type="InterPro" id="IPR016032">
    <property type="entry name" value="Sig_transdc_resp-reg_C-effctor"/>
</dbReference>
<dbReference type="PANTHER" id="PTHR43214:SF41">
    <property type="entry name" value="NITRATE_NITRITE RESPONSE REGULATOR PROTEIN NARP"/>
    <property type="match status" value="1"/>
</dbReference>
<dbReference type="CDD" id="cd06170">
    <property type="entry name" value="LuxR_C_like"/>
    <property type="match status" value="1"/>
</dbReference>
<feature type="domain" description="HTH luxR-type" evidence="6">
    <location>
        <begin position="155"/>
        <end position="220"/>
    </location>
</feature>
<name>A0A2K8U5Y9_9GAMM</name>
<keyword evidence="9" id="KW-1185">Reference proteome</keyword>
<sequence length="222" mass="23548">MPSAIPFSALRQVLVVEDDPYFQRAVGEAVVQVGSPWLVHGCSTGTAALAFCKAPAAGLDLALVDLGLPDLDGIEVIRAVHVRFPAVPIMVISSVCAETRVLSAIRAGALGYLLKGDSGMSMTRAIEQILAGNYPISPKLARCLFKLAGQGSAADAGALPRLTGKETELLGHLADGKSYSQAAERMDVALSTIQSYIRNLYRKLDVHSQTQALLRAREHGLL</sequence>
<accession>A0A2K8U5Y9</accession>
<protein>
    <recommendedName>
        <fullName evidence="10">DNA-binding response regulator</fullName>
    </recommendedName>
</protein>
<organism evidence="8 9">
    <name type="scientific">Candidatus Thiodictyon syntrophicum</name>
    <dbReference type="NCBI Taxonomy" id="1166950"/>
    <lineage>
        <taxon>Bacteria</taxon>
        <taxon>Pseudomonadati</taxon>
        <taxon>Pseudomonadota</taxon>
        <taxon>Gammaproteobacteria</taxon>
        <taxon>Chromatiales</taxon>
        <taxon>Chromatiaceae</taxon>
        <taxon>Thiodictyon</taxon>
    </lineage>
</organism>
<dbReference type="SUPFAM" id="SSF52172">
    <property type="entry name" value="CheY-like"/>
    <property type="match status" value="1"/>
</dbReference>
<evidence type="ECO:0000256" key="2">
    <source>
        <dbReference type="ARBA" id="ARBA00023015"/>
    </source>
</evidence>
<dbReference type="Gene3D" id="3.40.50.2300">
    <property type="match status" value="1"/>
</dbReference>
<feature type="domain" description="Response regulatory" evidence="7">
    <location>
        <begin position="12"/>
        <end position="130"/>
    </location>
</feature>
<gene>
    <name evidence="8" type="ORF">THSYN_05480</name>
</gene>
<dbReference type="PRINTS" id="PR00038">
    <property type="entry name" value="HTHLUXR"/>
</dbReference>
<keyword evidence="4" id="KW-0804">Transcription</keyword>
<evidence type="ECO:0000256" key="4">
    <source>
        <dbReference type="ARBA" id="ARBA00023163"/>
    </source>
</evidence>
<dbReference type="KEGG" id="tsy:THSYN_05480"/>
<keyword evidence="1 5" id="KW-0597">Phosphoprotein</keyword>
<feature type="modified residue" description="4-aspartylphosphate" evidence="5">
    <location>
        <position position="65"/>
    </location>
</feature>
<dbReference type="InterPro" id="IPR000792">
    <property type="entry name" value="Tscrpt_reg_LuxR_C"/>
</dbReference>
<evidence type="ECO:0008006" key="10">
    <source>
        <dbReference type="Google" id="ProtNLM"/>
    </source>
</evidence>
<evidence type="ECO:0000313" key="9">
    <source>
        <dbReference type="Proteomes" id="UP000232638"/>
    </source>
</evidence>